<dbReference type="PANTHER" id="PTHR37421:SF1">
    <property type="entry name" value="UPF0260 PROTEIN YCGN"/>
    <property type="match status" value="1"/>
</dbReference>
<dbReference type="NCBIfam" id="NF003503">
    <property type="entry name" value="PRK05170.2-1"/>
    <property type="match status" value="1"/>
</dbReference>
<organism evidence="2 3">
    <name type="scientific">Photobacterium aquae</name>
    <dbReference type="NCBI Taxonomy" id="1195763"/>
    <lineage>
        <taxon>Bacteria</taxon>
        <taxon>Pseudomonadati</taxon>
        <taxon>Pseudomonadota</taxon>
        <taxon>Gammaproteobacteria</taxon>
        <taxon>Vibrionales</taxon>
        <taxon>Vibrionaceae</taxon>
        <taxon>Photobacterium</taxon>
    </lineage>
</organism>
<dbReference type="AlphaFoldDB" id="A0A0J1GWW2"/>
<dbReference type="PIRSF" id="PIRSF006173">
    <property type="entry name" value="UCP006173"/>
    <property type="match status" value="1"/>
</dbReference>
<comment type="similarity">
    <text evidence="1">Belongs to the UPF0260 family.</text>
</comment>
<dbReference type="InterPro" id="IPR005358">
    <property type="entry name" value="Puta_zinc/iron-chelating_dom"/>
</dbReference>
<dbReference type="HAMAP" id="MF_00676">
    <property type="entry name" value="UPF0260"/>
    <property type="match status" value="1"/>
</dbReference>
<dbReference type="InterPro" id="IPR008228">
    <property type="entry name" value="UCP006173"/>
</dbReference>
<dbReference type="NCBIfam" id="NF003501">
    <property type="entry name" value="PRK05170.1-5"/>
    <property type="match status" value="1"/>
</dbReference>
<gene>
    <name evidence="2" type="ORF">ABT56_16940</name>
</gene>
<proteinExistence type="inferred from homology"/>
<accession>A0A0J1GWW2</accession>
<dbReference type="NCBIfam" id="NF003507">
    <property type="entry name" value="PRK05170.2-5"/>
    <property type="match status" value="1"/>
</dbReference>
<dbReference type="Pfam" id="PF03692">
    <property type="entry name" value="CxxCxxCC"/>
    <property type="match status" value="1"/>
</dbReference>
<reference evidence="2 3" key="1">
    <citation type="submission" date="2015-05" db="EMBL/GenBank/DDBJ databases">
        <title>Photobacterium galathea sp. nov.</title>
        <authorList>
            <person name="Machado H."/>
            <person name="Gram L."/>
        </authorList>
    </citation>
    <scope>NUCLEOTIDE SEQUENCE [LARGE SCALE GENOMIC DNA]</scope>
    <source>
        <strain evidence="2 3">CGMCC 1.12159</strain>
    </source>
</reference>
<name>A0A0J1GWW2_9GAMM</name>
<keyword evidence="3" id="KW-1185">Reference proteome</keyword>
<dbReference type="EMBL" id="LDOT01000024">
    <property type="protein sequence ID" value="KLV03919.1"/>
    <property type="molecule type" value="Genomic_DNA"/>
</dbReference>
<sequence>MKTEGDVMTHYWQEKDLKDMTDQEWEALCDGCGKCCLHKLIDDDTDEIYYTNVACSLLDSKTCSCSDYLNRFESGEECLKLTRERIDEFVWLPDTCAYRLLAEGKGLPEWHPLITGSKDAMHAADESVKDKVVYEIDVIDWEDHILNHPNR</sequence>
<dbReference type="PATRIC" id="fig|1195763.3.peg.3611"/>
<evidence type="ECO:0000313" key="2">
    <source>
        <dbReference type="EMBL" id="KLV03919.1"/>
    </source>
</evidence>
<dbReference type="Proteomes" id="UP000036097">
    <property type="component" value="Unassembled WGS sequence"/>
</dbReference>
<protein>
    <recommendedName>
        <fullName evidence="1">UPF0260 protein ABT56_16940</fullName>
    </recommendedName>
</protein>
<comment type="caution">
    <text evidence="2">The sequence shown here is derived from an EMBL/GenBank/DDBJ whole genome shotgun (WGS) entry which is preliminary data.</text>
</comment>
<evidence type="ECO:0000313" key="3">
    <source>
        <dbReference type="Proteomes" id="UP000036097"/>
    </source>
</evidence>
<dbReference type="NCBIfam" id="NF003500">
    <property type="entry name" value="PRK05170.1-4"/>
    <property type="match status" value="1"/>
</dbReference>
<dbReference type="PANTHER" id="PTHR37421">
    <property type="entry name" value="UPF0260 PROTEIN YCGN"/>
    <property type="match status" value="1"/>
</dbReference>
<evidence type="ECO:0000256" key="1">
    <source>
        <dbReference type="HAMAP-Rule" id="MF_00676"/>
    </source>
</evidence>
<dbReference type="STRING" id="1195763.ABT56_16940"/>